<dbReference type="EMBL" id="CAFBND010000019">
    <property type="protein sequence ID" value="CAB4934963.1"/>
    <property type="molecule type" value="Genomic_DNA"/>
</dbReference>
<reference evidence="2" key="1">
    <citation type="submission" date="2020-05" db="EMBL/GenBank/DDBJ databases">
        <authorList>
            <person name="Chiriac C."/>
            <person name="Salcher M."/>
            <person name="Ghai R."/>
            <person name="Kavagutti S V."/>
        </authorList>
    </citation>
    <scope>NUCLEOTIDE SEQUENCE</scope>
</reference>
<name>A0A6J7IV03_9ZZZZ</name>
<dbReference type="EMBL" id="CAFBIZ010000145">
    <property type="protein sequence ID" value="CAB4850988.1"/>
    <property type="molecule type" value="Genomic_DNA"/>
</dbReference>
<sequence length="38" mass="4120">MRVPVIVALALIPVTRTGHTPLALDRGLPRRFPDTGLV</sequence>
<evidence type="ECO:0000313" key="3">
    <source>
        <dbReference type="EMBL" id="CAB5026377.1"/>
    </source>
</evidence>
<dbReference type="EMBL" id="CAFBPU010000009">
    <property type="protein sequence ID" value="CAB5026377.1"/>
    <property type="molecule type" value="Genomic_DNA"/>
</dbReference>
<dbReference type="AlphaFoldDB" id="A0A6J7IV03"/>
<evidence type="ECO:0000313" key="1">
    <source>
        <dbReference type="EMBL" id="CAB4850988.1"/>
    </source>
</evidence>
<evidence type="ECO:0000313" key="2">
    <source>
        <dbReference type="EMBL" id="CAB4934963.1"/>
    </source>
</evidence>
<accession>A0A6J7IV03</accession>
<gene>
    <name evidence="1" type="ORF">UFOPK3268_01118</name>
    <name evidence="2" type="ORF">UFOPK3752_00674</name>
    <name evidence="3" type="ORF">UFOPK4150_00573</name>
</gene>
<protein>
    <submittedName>
        <fullName evidence="2">Unannotated protein</fullName>
    </submittedName>
</protein>
<proteinExistence type="predicted"/>
<organism evidence="2">
    <name type="scientific">freshwater metagenome</name>
    <dbReference type="NCBI Taxonomy" id="449393"/>
    <lineage>
        <taxon>unclassified sequences</taxon>
        <taxon>metagenomes</taxon>
        <taxon>ecological metagenomes</taxon>
    </lineage>
</organism>